<dbReference type="CDD" id="cd01647">
    <property type="entry name" value="RT_LTR"/>
    <property type="match status" value="1"/>
</dbReference>
<dbReference type="PANTHER" id="PTHR37984">
    <property type="entry name" value="PROTEIN CBG26694"/>
    <property type="match status" value="1"/>
</dbReference>
<evidence type="ECO:0000259" key="10">
    <source>
        <dbReference type="Pfam" id="PF00078"/>
    </source>
</evidence>
<dbReference type="GO" id="GO:0009654">
    <property type="term" value="C:photosystem II oxygen evolving complex"/>
    <property type="evidence" value="ECO:0007669"/>
    <property type="project" value="InterPro"/>
</dbReference>
<gene>
    <name evidence="13" type="ORF">Tci_042195</name>
</gene>
<dbReference type="Gene3D" id="3.40.1000.10">
    <property type="entry name" value="Mog1/PsbP, alpha/beta/alpha sandwich"/>
    <property type="match status" value="1"/>
</dbReference>
<dbReference type="InterPro" id="IPR043128">
    <property type="entry name" value="Rev_trsase/Diguanyl_cyclase"/>
</dbReference>
<dbReference type="InterPro" id="IPR002683">
    <property type="entry name" value="PsbP_C"/>
</dbReference>
<dbReference type="FunFam" id="3.10.20.370:FF:000001">
    <property type="entry name" value="Retrovirus-related Pol polyprotein from transposon 17.6-like protein"/>
    <property type="match status" value="1"/>
</dbReference>
<evidence type="ECO:0000256" key="3">
    <source>
        <dbReference type="ARBA" id="ARBA00022679"/>
    </source>
</evidence>
<keyword evidence="8" id="KW-0695">RNA-directed DNA polymerase</keyword>
<accession>A0A6L2MAE9</accession>
<dbReference type="PANTHER" id="PTHR37984:SF5">
    <property type="entry name" value="PROTEIN NYNRIN-LIKE"/>
    <property type="match status" value="1"/>
</dbReference>
<evidence type="ECO:0000256" key="9">
    <source>
        <dbReference type="SAM" id="MobiDB-lite"/>
    </source>
</evidence>
<dbReference type="Pfam" id="PF01789">
    <property type="entry name" value="PsbP"/>
    <property type="match status" value="1"/>
</dbReference>
<dbReference type="SUPFAM" id="SSF56672">
    <property type="entry name" value="DNA/RNA polymerases"/>
    <property type="match status" value="1"/>
</dbReference>
<dbReference type="InterPro" id="IPR000477">
    <property type="entry name" value="RT_dom"/>
</dbReference>
<evidence type="ECO:0000256" key="4">
    <source>
        <dbReference type="ARBA" id="ARBA00022695"/>
    </source>
</evidence>
<dbReference type="Pfam" id="PF00078">
    <property type="entry name" value="RVT_1"/>
    <property type="match status" value="1"/>
</dbReference>
<evidence type="ECO:0000256" key="8">
    <source>
        <dbReference type="ARBA" id="ARBA00022918"/>
    </source>
</evidence>
<dbReference type="GO" id="GO:0008233">
    <property type="term" value="F:peptidase activity"/>
    <property type="evidence" value="ECO:0007669"/>
    <property type="project" value="UniProtKB-KW"/>
</dbReference>
<dbReference type="Gene3D" id="3.10.10.10">
    <property type="entry name" value="HIV Type 1 Reverse Transcriptase, subunit A, domain 1"/>
    <property type="match status" value="2"/>
</dbReference>
<feature type="domain" description="Reverse transcriptase RNase H-like" evidence="12">
    <location>
        <begin position="655"/>
        <end position="750"/>
    </location>
</feature>
<evidence type="ECO:0000313" key="13">
    <source>
        <dbReference type="EMBL" id="GEU70217.1"/>
    </source>
</evidence>
<name>A0A6L2MAE9_TANCI</name>
<reference evidence="13" key="1">
    <citation type="journal article" date="2019" name="Sci. Rep.">
        <title>Draft genome of Tanacetum cinerariifolium, the natural source of mosquito coil.</title>
        <authorList>
            <person name="Yamashiro T."/>
            <person name="Shiraishi A."/>
            <person name="Satake H."/>
            <person name="Nakayama K."/>
        </authorList>
    </citation>
    <scope>NUCLEOTIDE SEQUENCE</scope>
</reference>
<dbReference type="GO" id="GO:0006508">
    <property type="term" value="P:proteolysis"/>
    <property type="evidence" value="ECO:0007669"/>
    <property type="project" value="UniProtKB-KW"/>
</dbReference>
<evidence type="ECO:0000256" key="2">
    <source>
        <dbReference type="ARBA" id="ARBA00022670"/>
    </source>
</evidence>
<dbReference type="InterPro" id="IPR050951">
    <property type="entry name" value="Retrovirus_Pol_polyprotein"/>
</dbReference>
<dbReference type="GO" id="GO:0003964">
    <property type="term" value="F:RNA-directed DNA polymerase activity"/>
    <property type="evidence" value="ECO:0007669"/>
    <property type="project" value="UniProtKB-KW"/>
</dbReference>
<keyword evidence="6" id="KW-0255">Endonuclease</keyword>
<dbReference type="GO" id="GO:0004519">
    <property type="term" value="F:endonuclease activity"/>
    <property type="evidence" value="ECO:0007669"/>
    <property type="project" value="UniProtKB-KW"/>
</dbReference>
<dbReference type="FunFam" id="3.10.10.10:FF:000007">
    <property type="entry name" value="Retrovirus-related Pol polyprotein from transposon 17.6-like Protein"/>
    <property type="match status" value="1"/>
</dbReference>
<dbReference type="GO" id="GO:0019898">
    <property type="term" value="C:extrinsic component of membrane"/>
    <property type="evidence" value="ECO:0007669"/>
    <property type="project" value="InterPro"/>
</dbReference>
<sequence>MAPLSSLHLRPHITSTDALYCHLTRLKKPCCQNVVFCKTNQEDQDLSLTIGDQSLKFQRRDLLLHSVLGSLSLAAIVPLAFAEEVVPEGYRIYTDDVNKFKITIPQDWLVGGGEGNGFKSVTAFYPSEASTSNVSLVITGLGADYTKLESFGKVDSFAETLVSGLDRSWQRPPGVSAKLIDSKSSKVEIEVQFLFFASQKYPRVAAGRGSMRDLVIQLQEAVNQLNQSMQSMNGKIATIETGQAYKIQEWPKSLFDTYQSARMQEFVKAANTKRPPTTQLALPCTPFNKTTNTMNTPPKKQLSQKEYEEKRSKNLCFYCDQKYVPRHKCSEQLFSLEVLAEEESTHVEEEVETPTAEESVEEQVVYPHISLNALAGINTFHIMRIKVHVGKQDVHILVDSGSTHNFVDVQCAKKLECEIRSICPLQVEVPGGNQMLSTSTLVVYIGGHQMELSYLKNGILFFGKKGLASEEEHTLFELLASFEDVFAIPNTLPPHRNHDHRIVLQEGVPPVKIRPYKHPPTQKDAIELMVKELLETGVIRPSHSPFSSPIVMVKKMEPGGCAWIIESSTVFTKLDLRYGYHQIRMADEDVHKTAFRTHEGHYEFLAMPFGLTNSPSTFRSLMNSVFNHLRHFVLLAFERLKEAIIQTPVLALPNFEVEFVVETDASRIGLGAVLQQRGHPIAYLSKTLAPKHQSLSTYEKEFMAVVLALEKWRGYLLDRHFKIKTDHFSLKYLLDQRLSTPFQTKWRKLLGFDYEISYKKGPDNAAADALSRLSTSAELHSMILSSIEPELLDKIKASWIANVDVQLLIQRLEDQIVPNKKFT</sequence>
<feature type="compositionally biased region" description="Low complexity" evidence="9">
    <location>
        <begin position="285"/>
        <end position="300"/>
    </location>
</feature>
<dbReference type="Gene3D" id="2.40.70.10">
    <property type="entry name" value="Acid Proteases"/>
    <property type="match status" value="1"/>
</dbReference>
<dbReference type="InterPro" id="IPR021109">
    <property type="entry name" value="Peptidase_aspartic_dom_sf"/>
</dbReference>
<dbReference type="Pfam" id="PF17917">
    <property type="entry name" value="RT_RNaseH"/>
    <property type="match status" value="1"/>
</dbReference>
<keyword evidence="5" id="KW-0540">Nuclease</keyword>
<dbReference type="InterPro" id="IPR041373">
    <property type="entry name" value="RT_RNaseH"/>
</dbReference>
<evidence type="ECO:0000256" key="7">
    <source>
        <dbReference type="ARBA" id="ARBA00022801"/>
    </source>
</evidence>
<dbReference type="SUPFAM" id="SSF55724">
    <property type="entry name" value="Mog1p/PsbP-like"/>
    <property type="match status" value="1"/>
</dbReference>
<organism evidence="13">
    <name type="scientific">Tanacetum cinerariifolium</name>
    <name type="common">Dalmatian daisy</name>
    <name type="synonym">Chrysanthemum cinerariifolium</name>
    <dbReference type="NCBI Taxonomy" id="118510"/>
    <lineage>
        <taxon>Eukaryota</taxon>
        <taxon>Viridiplantae</taxon>
        <taxon>Streptophyta</taxon>
        <taxon>Embryophyta</taxon>
        <taxon>Tracheophyta</taxon>
        <taxon>Spermatophyta</taxon>
        <taxon>Magnoliopsida</taxon>
        <taxon>eudicotyledons</taxon>
        <taxon>Gunneridae</taxon>
        <taxon>Pentapetalae</taxon>
        <taxon>asterids</taxon>
        <taxon>campanulids</taxon>
        <taxon>Asterales</taxon>
        <taxon>Asteraceae</taxon>
        <taxon>Asteroideae</taxon>
        <taxon>Anthemideae</taxon>
        <taxon>Anthemidinae</taxon>
        <taxon>Tanacetum</taxon>
    </lineage>
</organism>
<dbReference type="CDD" id="cd00303">
    <property type="entry name" value="retropepsin_like"/>
    <property type="match status" value="1"/>
</dbReference>
<dbReference type="AlphaFoldDB" id="A0A6L2MAE9"/>
<dbReference type="GO" id="GO:0015979">
    <property type="term" value="P:photosynthesis"/>
    <property type="evidence" value="ECO:0007669"/>
    <property type="project" value="InterPro"/>
</dbReference>
<evidence type="ECO:0000256" key="6">
    <source>
        <dbReference type="ARBA" id="ARBA00022759"/>
    </source>
</evidence>
<keyword evidence="7" id="KW-0378">Hydrolase</keyword>
<proteinExistence type="predicted"/>
<dbReference type="Gene3D" id="3.30.70.270">
    <property type="match status" value="1"/>
</dbReference>
<keyword evidence="4" id="KW-0548">Nucleotidyltransferase</keyword>
<protein>
    <recommendedName>
        <fullName evidence="1">RNA-directed DNA polymerase</fullName>
        <ecNumber evidence="1">2.7.7.49</ecNumber>
    </recommendedName>
</protein>
<evidence type="ECO:0000256" key="1">
    <source>
        <dbReference type="ARBA" id="ARBA00012493"/>
    </source>
</evidence>
<dbReference type="InterPro" id="IPR016123">
    <property type="entry name" value="Mog1/PsbP_a/b/a-sand"/>
</dbReference>
<feature type="domain" description="Reverse transcriptase" evidence="10">
    <location>
        <begin position="522"/>
        <end position="632"/>
    </location>
</feature>
<dbReference type="EC" id="2.7.7.49" evidence="1"/>
<feature type="region of interest" description="Disordered" evidence="9">
    <location>
        <begin position="277"/>
        <end position="304"/>
    </location>
</feature>
<dbReference type="GO" id="GO:0005509">
    <property type="term" value="F:calcium ion binding"/>
    <property type="evidence" value="ECO:0007669"/>
    <property type="project" value="InterPro"/>
</dbReference>
<evidence type="ECO:0000259" key="12">
    <source>
        <dbReference type="Pfam" id="PF17917"/>
    </source>
</evidence>
<dbReference type="CDD" id="cd09274">
    <property type="entry name" value="RNase_HI_RT_Ty3"/>
    <property type="match status" value="1"/>
</dbReference>
<comment type="caution">
    <text evidence="13">The sequence shown here is derived from an EMBL/GenBank/DDBJ whole genome shotgun (WGS) entry which is preliminary data.</text>
</comment>
<feature type="domain" description="PsbP C-terminal" evidence="11">
    <location>
        <begin position="88"/>
        <end position="188"/>
    </location>
</feature>
<dbReference type="EMBL" id="BKCJ010006073">
    <property type="protein sequence ID" value="GEU70217.1"/>
    <property type="molecule type" value="Genomic_DNA"/>
</dbReference>
<dbReference type="InterPro" id="IPR043502">
    <property type="entry name" value="DNA/RNA_pol_sf"/>
</dbReference>
<keyword evidence="2" id="KW-0645">Protease</keyword>
<dbReference type="Gene3D" id="3.10.20.370">
    <property type="match status" value="1"/>
</dbReference>
<evidence type="ECO:0000256" key="5">
    <source>
        <dbReference type="ARBA" id="ARBA00022722"/>
    </source>
</evidence>
<keyword evidence="3" id="KW-0808">Transferase</keyword>
<evidence type="ECO:0000259" key="11">
    <source>
        <dbReference type="Pfam" id="PF01789"/>
    </source>
</evidence>